<protein>
    <recommendedName>
        <fullName evidence="4">RNase H type-1 domain-containing protein</fullName>
    </recommendedName>
</protein>
<name>A0AAV8WD13_9CUCU</name>
<dbReference type="EMBL" id="JANEYG010000003">
    <property type="protein sequence ID" value="KAJ8923915.1"/>
    <property type="molecule type" value="Genomic_DNA"/>
</dbReference>
<evidence type="ECO:0000313" key="3">
    <source>
        <dbReference type="Proteomes" id="UP001159042"/>
    </source>
</evidence>
<dbReference type="GO" id="GO:0003676">
    <property type="term" value="F:nucleic acid binding"/>
    <property type="evidence" value="ECO:0007669"/>
    <property type="project" value="InterPro"/>
</dbReference>
<dbReference type="Gene3D" id="3.30.420.10">
    <property type="entry name" value="Ribonuclease H-like superfamily/Ribonuclease H"/>
    <property type="match status" value="1"/>
</dbReference>
<reference evidence="2 3" key="1">
    <citation type="journal article" date="2023" name="Insect Mol. Biol.">
        <title>Genome sequencing provides insights into the evolution of gene families encoding plant cell wall-degrading enzymes in longhorned beetles.</title>
        <authorList>
            <person name="Shin N.R."/>
            <person name="Okamura Y."/>
            <person name="Kirsch R."/>
            <person name="Pauchet Y."/>
        </authorList>
    </citation>
    <scope>NUCLEOTIDE SEQUENCE [LARGE SCALE GENOMIC DNA]</scope>
    <source>
        <strain evidence="2">EAD_L_NR</strain>
    </source>
</reference>
<dbReference type="AlphaFoldDB" id="A0AAV8WD13"/>
<evidence type="ECO:0008006" key="4">
    <source>
        <dbReference type="Google" id="ProtNLM"/>
    </source>
</evidence>
<dbReference type="InterPro" id="IPR036397">
    <property type="entry name" value="RNaseH_sf"/>
</dbReference>
<evidence type="ECO:0000256" key="1">
    <source>
        <dbReference type="SAM" id="MobiDB-lite"/>
    </source>
</evidence>
<keyword evidence="3" id="KW-1185">Reference proteome</keyword>
<evidence type="ECO:0000313" key="2">
    <source>
        <dbReference type="EMBL" id="KAJ8923915.1"/>
    </source>
</evidence>
<organism evidence="2 3">
    <name type="scientific">Exocentrus adspersus</name>
    <dbReference type="NCBI Taxonomy" id="1586481"/>
    <lineage>
        <taxon>Eukaryota</taxon>
        <taxon>Metazoa</taxon>
        <taxon>Ecdysozoa</taxon>
        <taxon>Arthropoda</taxon>
        <taxon>Hexapoda</taxon>
        <taxon>Insecta</taxon>
        <taxon>Pterygota</taxon>
        <taxon>Neoptera</taxon>
        <taxon>Endopterygota</taxon>
        <taxon>Coleoptera</taxon>
        <taxon>Polyphaga</taxon>
        <taxon>Cucujiformia</taxon>
        <taxon>Chrysomeloidea</taxon>
        <taxon>Cerambycidae</taxon>
        <taxon>Lamiinae</taxon>
        <taxon>Acanthocinini</taxon>
        <taxon>Exocentrus</taxon>
    </lineage>
</organism>
<sequence>MAAYPRIKNAGTCKAEGRKEGHVAIALRVEMDVPISALRVIEADDLQRLKRNSGIQQTYSLGHTPPLSKQSPLFAILMVAHREDVKNCAEGKILVCFQNQAALRAISSPGTRSTLVQECGDALQSLTRQEQVELVWVSERMGIPGNERADQLARLGSREPCQGPDLILGISRGGINGTINKWAYQRLGMSWGTNTGCRQAHNFLDGPDRSKPYSKGSKPNEESPLCPECGEGEDTPIHLLENCTAFGRLRHKVFGNRELQGEKMRGLPWTKIFTS</sequence>
<dbReference type="SUPFAM" id="SSF53098">
    <property type="entry name" value="Ribonuclease H-like"/>
    <property type="match status" value="1"/>
</dbReference>
<feature type="region of interest" description="Disordered" evidence="1">
    <location>
        <begin position="202"/>
        <end position="228"/>
    </location>
</feature>
<accession>A0AAV8WD13</accession>
<comment type="caution">
    <text evidence="2">The sequence shown here is derived from an EMBL/GenBank/DDBJ whole genome shotgun (WGS) entry which is preliminary data.</text>
</comment>
<gene>
    <name evidence="2" type="ORF">NQ315_006691</name>
</gene>
<dbReference type="InterPro" id="IPR012337">
    <property type="entry name" value="RNaseH-like_sf"/>
</dbReference>
<proteinExistence type="predicted"/>
<dbReference type="Proteomes" id="UP001159042">
    <property type="component" value="Unassembled WGS sequence"/>
</dbReference>